<evidence type="ECO:0000313" key="3">
    <source>
        <dbReference type="Proteomes" id="UP000006813"/>
    </source>
</evidence>
<accession>G5BC84</accession>
<dbReference type="EMBL" id="JH169477">
    <property type="protein sequence ID" value="EHB06895.1"/>
    <property type="molecule type" value="Genomic_DNA"/>
</dbReference>
<dbReference type="AlphaFoldDB" id="G5BC84"/>
<protein>
    <submittedName>
        <fullName evidence="2">Uncharacterized protein</fullName>
    </submittedName>
</protein>
<evidence type="ECO:0000313" key="2">
    <source>
        <dbReference type="EMBL" id="EHB06895.1"/>
    </source>
</evidence>
<reference evidence="2 3" key="1">
    <citation type="journal article" date="2011" name="Nature">
        <title>Genome sequencing reveals insights into physiology and longevity of the naked mole rat.</title>
        <authorList>
            <person name="Kim E.B."/>
            <person name="Fang X."/>
            <person name="Fushan A.A."/>
            <person name="Huang Z."/>
            <person name="Lobanov A.V."/>
            <person name="Han L."/>
            <person name="Marino S.M."/>
            <person name="Sun X."/>
            <person name="Turanov A.A."/>
            <person name="Yang P."/>
            <person name="Yim S.H."/>
            <person name="Zhao X."/>
            <person name="Kasaikina M.V."/>
            <person name="Stoletzki N."/>
            <person name="Peng C."/>
            <person name="Polak P."/>
            <person name="Xiong Z."/>
            <person name="Kiezun A."/>
            <person name="Zhu Y."/>
            <person name="Chen Y."/>
            <person name="Kryukov G.V."/>
            <person name="Zhang Q."/>
            <person name="Peshkin L."/>
            <person name="Yang L."/>
            <person name="Bronson R.T."/>
            <person name="Buffenstein R."/>
            <person name="Wang B."/>
            <person name="Han C."/>
            <person name="Li Q."/>
            <person name="Chen L."/>
            <person name="Zhao W."/>
            <person name="Sunyaev S.R."/>
            <person name="Park T.J."/>
            <person name="Zhang G."/>
            <person name="Wang J."/>
            <person name="Gladyshev V.N."/>
        </authorList>
    </citation>
    <scope>NUCLEOTIDE SEQUENCE [LARGE SCALE GENOMIC DNA]</scope>
</reference>
<name>G5BC84_HETGA</name>
<sequence>MEPPLCLPLAQVAYLEPHEAETDAPAPCPEHHGPALQPEPAPDKEPPLETGEKQKPAPQHSCLSAAADEDRSLHKVLLAFSPKLLAEQLTLMGAVSC</sequence>
<gene>
    <name evidence="2" type="ORF">GW7_16340</name>
</gene>
<organism evidence="2 3">
    <name type="scientific">Heterocephalus glaber</name>
    <name type="common">Naked mole rat</name>
    <dbReference type="NCBI Taxonomy" id="10181"/>
    <lineage>
        <taxon>Eukaryota</taxon>
        <taxon>Metazoa</taxon>
        <taxon>Chordata</taxon>
        <taxon>Craniata</taxon>
        <taxon>Vertebrata</taxon>
        <taxon>Euteleostomi</taxon>
        <taxon>Mammalia</taxon>
        <taxon>Eutheria</taxon>
        <taxon>Euarchontoglires</taxon>
        <taxon>Glires</taxon>
        <taxon>Rodentia</taxon>
        <taxon>Hystricomorpha</taxon>
        <taxon>Bathyergidae</taxon>
        <taxon>Heterocephalus</taxon>
    </lineage>
</organism>
<dbReference type="Proteomes" id="UP000006813">
    <property type="component" value="Unassembled WGS sequence"/>
</dbReference>
<feature type="compositionally biased region" description="Basic and acidic residues" evidence="1">
    <location>
        <begin position="41"/>
        <end position="55"/>
    </location>
</feature>
<feature type="region of interest" description="Disordered" evidence="1">
    <location>
        <begin position="17"/>
        <end position="68"/>
    </location>
</feature>
<evidence type="ECO:0000256" key="1">
    <source>
        <dbReference type="SAM" id="MobiDB-lite"/>
    </source>
</evidence>
<dbReference type="InParanoid" id="G5BC84"/>
<proteinExistence type="predicted"/>